<dbReference type="GO" id="GO:0000977">
    <property type="term" value="F:RNA polymerase II transcription regulatory region sequence-specific DNA binding"/>
    <property type="evidence" value="ECO:0000318"/>
    <property type="project" value="GO_Central"/>
</dbReference>
<protein>
    <submittedName>
        <fullName evidence="7">DNA binding protein, putative</fullName>
    </submittedName>
</protein>
<name>B9RBD1_RICCO</name>
<dbReference type="Pfam" id="PF00010">
    <property type="entry name" value="HLH"/>
    <property type="match status" value="1"/>
</dbReference>
<dbReference type="Proteomes" id="UP000008311">
    <property type="component" value="Unassembled WGS sequence"/>
</dbReference>
<keyword evidence="8" id="KW-1185">Reference proteome</keyword>
<keyword evidence="2" id="KW-0805">Transcription regulation</keyword>
<dbReference type="InParanoid" id="B9RBD1"/>
<proteinExistence type="predicted"/>
<comment type="subcellular location">
    <subcellularLocation>
        <location evidence="1">Nucleus</location>
    </subcellularLocation>
</comment>
<dbReference type="GO" id="GO:0090575">
    <property type="term" value="C:RNA polymerase II transcription regulator complex"/>
    <property type="evidence" value="ECO:0000318"/>
    <property type="project" value="GO_Central"/>
</dbReference>
<dbReference type="PANTHER" id="PTHR13935:SF90">
    <property type="entry name" value="TRANSCRIPTION FACTOR BHLH162"/>
    <property type="match status" value="1"/>
</dbReference>
<dbReference type="SMART" id="SM00353">
    <property type="entry name" value="HLH"/>
    <property type="match status" value="1"/>
</dbReference>
<dbReference type="Gene3D" id="4.10.280.10">
    <property type="entry name" value="Helix-loop-helix DNA-binding domain"/>
    <property type="match status" value="1"/>
</dbReference>
<organism evidence="7 8">
    <name type="scientific">Ricinus communis</name>
    <name type="common">Castor bean</name>
    <dbReference type="NCBI Taxonomy" id="3988"/>
    <lineage>
        <taxon>Eukaryota</taxon>
        <taxon>Viridiplantae</taxon>
        <taxon>Streptophyta</taxon>
        <taxon>Embryophyta</taxon>
        <taxon>Tracheophyta</taxon>
        <taxon>Spermatophyta</taxon>
        <taxon>Magnoliopsida</taxon>
        <taxon>eudicotyledons</taxon>
        <taxon>Gunneridae</taxon>
        <taxon>Pentapetalae</taxon>
        <taxon>rosids</taxon>
        <taxon>fabids</taxon>
        <taxon>Malpighiales</taxon>
        <taxon>Euphorbiaceae</taxon>
        <taxon>Acalyphoideae</taxon>
        <taxon>Acalypheae</taxon>
        <taxon>Ricinus</taxon>
    </lineage>
</organism>
<feature type="coiled-coil region" evidence="5">
    <location>
        <begin position="77"/>
        <end position="104"/>
    </location>
</feature>
<keyword evidence="5" id="KW-0175">Coiled coil</keyword>
<dbReference type="FunFam" id="4.10.280.10:FF:000103">
    <property type="entry name" value="Transcription factor bHLH162"/>
    <property type="match status" value="1"/>
</dbReference>
<evidence type="ECO:0000256" key="2">
    <source>
        <dbReference type="ARBA" id="ARBA00023015"/>
    </source>
</evidence>
<evidence type="ECO:0000313" key="7">
    <source>
        <dbReference type="EMBL" id="EEF50852.1"/>
    </source>
</evidence>
<dbReference type="FunCoup" id="B9RBD1">
    <property type="interactions" value="140"/>
</dbReference>
<evidence type="ECO:0000256" key="4">
    <source>
        <dbReference type="ARBA" id="ARBA00023242"/>
    </source>
</evidence>
<evidence type="ECO:0000256" key="3">
    <source>
        <dbReference type="ARBA" id="ARBA00023163"/>
    </source>
</evidence>
<dbReference type="AlphaFoldDB" id="B9RBD1"/>
<dbReference type="EMBL" id="EQ973774">
    <property type="protein sequence ID" value="EEF50852.1"/>
    <property type="molecule type" value="Genomic_DNA"/>
</dbReference>
<gene>
    <name evidence="7" type="ORF">RCOM_1674290</name>
</gene>
<dbReference type="InterPro" id="IPR036638">
    <property type="entry name" value="HLH_DNA-bd_sf"/>
</dbReference>
<evidence type="ECO:0000256" key="5">
    <source>
        <dbReference type="SAM" id="Coils"/>
    </source>
</evidence>
<reference evidence="8" key="1">
    <citation type="journal article" date="2010" name="Nat. Biotechnol.">
        <title>Draft genome sequence of the oilseed species Ricinus communis.</title>
        <authorList>
            <person name="Chan A.P."/>
            <person name="Crabtree J."/>
            <person name="Zhao Q."/>
            <person name="Lorenzi H."/>
            <person name="Orvis J."/>
            <person name="Puiu D."/>
            <person name="Melake-Berhan A."/>
            <person name="Jones K.M."/>
            <person name="Redman J."/>
            <person name="Chen G."/>
            <person name="Cahoon E.B."/>
            <person name="Gedil M."/>
            <person name="Stanke M."/>
            <person name="Haas B.J."/>
            <person name="Wortman J.R."/>
            <person name="Fraser-Liggett C.M."/>
            <person name="Ravel J."/>
            <person name="Rabinowicz P.D."/>
        </authorList>
    </citation>
    <scope>NUCLEOTIDE SEQUENCE [LARGE SCALE GENOMIC DNA]</scope>
    <source>
        <strain evidence="8">cv. Hale</strain>
    </source>
</reference>
<dbReference type="eggNOG" id="ENOG502RZNA">
    <property type="taxonomic scope" value="Eukaryota"/>
</dbReference>
<evidence type="ECO:0000256" key="1">
    <source>
        <dbReference type="ARBA" id="ARBA00004123"/>
    </source>
</evidence>
<dbReference type="GO" id="GO:0000981">
    <property type="term" value="F:DNA-binding transcription factor activity, RNA polymerase II-specific"/>
    <property type="evidence" value="ECO:0000318"/>
    <property type="project" value="GO_Central"/>
</dbReference>
<dbReference type="SUPFAM" id="SSF47459">
    <property type="entry name" value="HLH, helix-loop-helix DNA-binding domain"/>
    <property type="match status" value="1"/>
</dbReference>
<evidence type="ECO:0000313" key="8">
    <source>
        <dbReference type="Proteomes" id="UP000008311"/>
    </source>
</evidence>
<dbReference type="GO" id="GO:0046983">
    <property type="term" value="F:protein dimerization activity"/>
    <property type="evidence" value="ECO:0007669"/>
    <property type="project" value="InterPro"/>
</dbReference>
<feature type="domain" description="BHLH" evidence="6">
    <location>
        <begin position="35"/>
        <end position="87"/>
    </location>
</feature>
<sequence>MAFASFYRIDDKSHYQFRSFKRIVLPHLMENNPSCSTTDRKTIERNRRNQMKALYSQLNSLVPHHSSRESVSLPDQLDEAANYIKKLQIKLEKMKERKDSLMGIERPNASAGCSTRAGMRLRSPQIEVNGIGSALEVVLVTGLDCQFLFNETIRILQEEGAEIVNATFSVLDDTVFHIIHSKVEDSAPSYEAARISKRLKKFAEDSAPSH</sequence>
<dbReference type="GO" id="GO:0006357">
    <property type="term" value="P:regulation of transcription by RNA polymerase II"/>
    <property type="evidence" value="ECO:0000318"/>
    <property type="project" value="GO_Central"/>
</dbReference>
<keyword evidence="3" id="KW-0804">Transcription</keyword>
<dbReference type="InterPro" id="IPR015660">
    <property type="entry name" value="MASH1/Ascl1a-like"/>
</dbReference>
<dbReference type="InterPro" id="IPR011598">
    <property type="entry name" value="bHLH_dom"/>
</dbReference>
<dbReference type="STRING" id="3988.B9RBD1"/>
<dbReference type="PANTHER" id="PTHR13935">
    <property type="entry name" value="ACHAETE-SCUTE TRANSCRIPTION FACTOR-RELATED"/>
    <property type="match status" value="1"/>
</dbReference>
<evidence type="ECO:0000259" key="6">
    <source>
        <dbReference type="PROSITE" id="PS50888"/>
    </source>
</evidence>
<accession>B9RBD1</accession>
<keyword evidence="4" id="KW-0539">Nucleus</keyword>
<dbReference type="PROSITE" id="PS50888">
    <property type="entry name" value="BHLH"/>
    <property type="match status" value="1"/>
</dbReference>